<evidence type="ECO:0000256" key="3">
    <source>
        <dbReference type="ARBA" id="ARBA00011918"/>
    </source>
</evidence>
<dbReference type="NCBIfam" id="TIGR00589">
    <property type="entry name" value="ogt"/>
    <property type="match status" value="1"/>
</dbReference>
<evidence type="ECO:0000256" key="2">
    <source>
        <dbReference type="ARBA" id="ARBA00008711"/>
    </source>
</evidence>
<dbReference type="SUPFAM" id="SSF53155">
    <property type="entry name" value="Methylated DNA-protein cysteine methyltransferase domain"/>
    <property type="match status" value="1"/>
</dbReference>
<dbReference type="Gene3D" id="3.30.160.70">
    <property type="entry name" value="Methylated DNA-protein cysteine methyltransferase domain"/>
    <property type="match status" value="1"/>
</dbReference>
<evidence type="ECO:0000256" key="4">
    <source>
        <dbReference type="ARBA" id="ARBA00022603"/>
    </source>
</evidence>
<keyword evidence="5" id="KW-0808">Transferase</keyword>
<evidence type="ECO:0000256" key="8">
    <source>
        <dbReference type="ARBA" id="ARBA00049348"/>
    </source>
</evidence>
<evidence type="ECO:0000256" key="7">
    <source>
        <dbReference type="ARBA" id="ARBA00023204"/>
    </source>
</evidence>
<dbReference type="SUPFAM" id="SSF46767">
    <property type="entry name" value="Methylated DNA-protein cysteine methyltransferase, C-terminal domain"/>
    <property type="match status" value="1"/>
</dbReference>
<dbReference type="InterPro" id="IPR014048">
    <property type="entry name" value="MethylDNA_cys_MeTrfase_DNA-bd"/>
</dbReference>
<accession>A0A8J6QPS0</accession>
<evidence type="ECO:0000256" key="6">
    <source>
        <dbReference type="ARBA" id="ARBA00022763"/>
    </source>
</evidence>
<dbReference type="GO" id="GO:0006281">
    <property type="term" value="P:DNA repair"/>
    <property type="evidence" value="ECO:0007669"/>
    <property type="project" value="UniProtKB-KW"/>
</dbReference>
<dbReference type="GO" id="GO:0032259">
    <property type="term" value="P:methylation"/>
    <property type="evidence" value="ECO:0007669"/>
    <property type="project" value="UniProtKB-KW"/>
</dbReference>
<dbReference type="InterPro" id="IPR036388">
    <property type="entry name" value="WH-like_DNA-bd_sf"/>
</dbReference>
<dbReference type="FunFam" id="1.10.10.10:FF:000214">
    <property type="entry name" value="Methylated-DNA--protein-cysteine methyltransferase"/>
    <property type="match status" value="1"/>
</dbReference>
<dbReference type="Pfam" id="PF01035">
    <property type="entry name" value="DNA_binding_1"/>
    <property type="match status" value="1"/>
</dbReference>
<evidence type="ECO:0000313" key="11">
    <source>
        <dbReference type="Proteomes" id="UP000632828"/>
    </source>
</evidence>
<dbReference type="RefSeq" id="WP_191155239.1">
    <property type="nucleotide sequence ID" value="NZ_JACWUN010000007.1"/>
</dbReference>
<dbReference type="PANTHER" id="PTHR10815:SF13">
    <property type="entry name" value="METHYLATED-DNA--PROTEIN-CYSTEINE METHYLTRANSFERASE"/>
    <property type="match status" value="1"/>
</dbReference>
<name>A0A8J6QPS0_9BACT</name>
<dbReference type="InterPro" id="IPR001497">
    <property type="entry name" value="MethylDNA_cys_MeTrfase_AS"/>
</dbReference>
<dbReference type="AlphaFoldDB" id="A0A8J6QPS0"/>
<keyword evidence="11" id="KW-1185">Reference proteome</keyword>
<evidence type="ECO:0000313" key="10">
    <source>
        <dbReference type="EMBL" id="MBD1400571.1"/>
    </source>
</evidence>
<comment type="similarity">
    <text evidence="2">Belongs to the MGMT family.</text>
</comment>
<keyword evidence="7" id="KW-0234">DNA repair</keyword>
<keyword evidence="4" id="KW-0489">Methyltransferase</keyword>
<dbReference type="EMBL" id="JACWUN010000007">
    <property type="protein sequence ID" value="MBD1400571.1"/>
    <property type="molecule type" value="Genomic_DNA"/>
</dbReference>
<organism evidence="10 11">
    <name type="scientific">Pelovirga terrestris</name>
    <dbReference type="NCBI Taxonomy" id="2771352"/>
    <lineage>
        <taxon>Bacteria</taxon>
        <taxon>Pseudomonadati</taxon>
        <taxon>Thermodesulfobacteriota</taxon>
        <taxon>Desulfuromonadia</taxon>
        <taxon>Geobacterales</taxon>
        <taxon>Geobacteraceae</taxon>
        <taxon>Pelovirga</taxon>
    </lineage>
</organism>
<dbReference type="Gene3D" id="1.10.10.10">
    <property type="entry name" value="Winged helix-like DNA-binding domain superfamily/Winged helix DNA-binding domain"/>
    <property type="match status" value="1"/>
</dbReference>
<dbReference type="PANTHER" id="PTHR10815">
    <property type="entry name" value="METHYLATED-DNA--PROTEIN-CYSTEINE METHYLTRANSFERASE"/>
    <property type="match status" value="1"/>
</dbReference>
<comment type="caution">
    <text evidence="10">The sequence shown here is derived from an EMBL/GenBank/DDBJ whole genome shotgun (WGS) entry which is preliminary data.</text>
</comment>
<proteinExistence type="inferred from homology"/>
<dbReference type="GO" id="GO:0003908">
    <property type="term" value="F:methylated-DNA-[protein]-cysteine S-methyltransferase activity"/>
    <property type="evidence" value="ECO:0007669"/>
    <property type="project" value="UniProtKB-EC"/>
</dbReference>
<protein>
    <recommendedName>
        <fullName evidence="3">methylated-DNA--[protein]-cysteine S-methyltransferase</fullName>
        <ecNumber evidence="3">2.1.1.63</ecNumber>
    </recommendedName>
</protein>
<dbReference type="InterPro" id="IPR036631">
    <property type="entry name" value="MGMT_N_sf"/>
</dbReference>
<dbReference type="PROSITE" id="PS00374">
    <property type="entry name" value="MGMT"/>
    <property type="match status" value="1"/>
</dbReference>
<comment type="catalytic activity">
    <reaction evidence="8">
        <text>a 6-O-methyl-2'-deoxyguanosine in DNA + L-cysteinyl-[protein] = S-methyl-L-cysteinyl-[protein] + a 2'-deoxyguanosine in DNA</text>
        <dbReference type="Rhea" id="RHEA:24000"/>
        <dbReference type="Rhea" id="RHEA-COMP:10131"/>
        <dbReference type="Rhea" id="RHEA-COMP:10132"/>
        <dbReference type="Rhea" id="RHEA-COMP:11367"/>
        <dbReference type="Rhea" id="RHEA-COMP:11368"/>
        <dbReference type="ChEBI" id="CHEBI:29950"/>
        <dbReference type="ChEBI" id="CHEBI:82612"/>
        <dbReference type="ChEBI" id="CHEBI:85445"/>
        <dbReference type="ChEBI" id="CHEBI:85448"/>
        <dbReference type="EC" id="2.1.1.63"/>
    </reaction>
</comment>
<reference evidence="10" key="1">
    <citation type="submission" date="2020-09" db="EMBL/GenBank/DDBJ databases">
        <title>Pelobacter alkaliphilus sp. nov., a novel anaerobic arsenate-reducing bacterium from terrestrial mud volcano.</title>
        <authorList>
            <person name="Khomyakova M.A."/>
            <person name="Merkel A.Y."/>
            <person name="Slobodkin A.I."/>
        </authorList>
    </citation>
    <scope>NUCLEOTIDE SEQUENCE</scope>
    <source>
        <strain evidence="10">M08fum</strain>
    </source>
</reference>
<sequence>MLITTETTTTQQLDRSAEPIHIIYGNHPTPFGPALIAFTPRGLCHLDFFDDDGIAALAQLRKNWPQANLCEDHSATTTLTQQVFAPPSQHDSQTLRLHLRGTDFQLKVWLRLLHIPPGQLISYQELAQAIDQPKAVRAVGGAVGRNPICYLIPCHRVVRSDGSIGGYRSGIARKKTLLVSEAAHQEPGTDTPT</sequence>
<dbReference type="InterPro" id="IPR036217">
    <property type="entry name" value="MethylDNA_cys_MeTrfase_DNAb"/>
</dbReference>
<dbReference type="EC" id="2.1.1.63" evidence="3"/>
<evidence type="ECO:0000256" key="5">
    <source>
        <dbReference type="ARBA" id="ARBA00022679"/>
    </source>
</evidence>
<evidence type="ECO:0000256" key="1">
    <source>
        <dbReference type="ARBA" id="ARBA00001286"/>
    </source>
</evidence>
<dbReference type="CDD" id="cd06445">
    <property type="entry name" value="ATase"/>
    <property type="match status" value="1"/>
</dbReference>
<keyword evidence="6" id="KW-0227">DNA damage</keyword>
<evidence type="ECO:0000259" key="9">
    <source>
        <dbReference type="Pfam" id="PF01035"/>
    </source>
</evidence>
<comment type="catalytic activity">
    <reaction evidence="1">
        <text>a 4-O-methyl-thymidine in DNA + L-cysteinyl-[protein] = a thymidine in DNA + S-methyl-L-cysteinyl-[protein]</text>
        <dbReference type="Rhea" id="RHEA:53428"/>
        <dbReference type="Rhea" id="RHEA-COMP:10131"/>
        <dbReference type="Rhea" id="RHEA-COMP:10132"/>
        <dbReference type="Rhea" id="RHEA-COMP:13555"/>
        <dbReference type="Rhea" id="RHEA-COMP:13556"/>
        <dbReference type="ChEBI" id="CHEBI:29950"/>
        <dbReference type="ChEBI" id="CHEBI:82612"/>
        <dbReference type="ChEBI" id="CHEBI:137386"/>
        <dbReference type="ChEBI" id="CHEBI:137387"/>
        <dbReference type="EC" id="2.1.1.63"/>
    </reaction>
</comment>
<dbReference type="Proteomes" id="UP000632828">
    <property type="component" value="Unassembled WGS sequence"/>
</dbReference>
<feature type="domain" description="Methylated-DNA-[protein]-cysteine S-methyltransferase DNA binding" evidence="9">
    <location>
        <begin position="103"/>
        <end position="182"/>
    </location>
</feature>
<gene>
    <name evidence="10" type="ORF">ICT70_07795</name>
</gene>